<gene>
    <name evidence="8" type="ORF">ENH_00068000</name>
</gene>
<evidence type="ECO:0000256" key="4">
    <source>
        <dbReference type="PROSITE-ProRule" id="PRU10007"/>
    </source>
</evidence>
<proteinExistence type="inferred from homology"/>
<dbReference type="RefSeq" id="XP_013437833.1">
    <property type="nucleotide sequence ID" value="XM_013582379.1"/>
</dbReference>
<dbReference type="VEuPathDB" id="ToxoDB:ENH_00068000"/>
<feature type="domain" description="Aldehyde dehydrogenase" evidence="7">
    <location>
        <begin position="506"/>
        <end position="623"/>
    </location>
</feature>
<evidence type="ECO:0000313" key="8">
    <source>
        <dbReference type="EMBL" id="CDJ69366.1"/>
    </source>
</evidence>
<comment type="pathway">
    <text evidence="1">Amino-acid degradation; 4-aminobutanoate degradation.</text>
</comment>
<dbReference type="PANTHER" id="PTHR43353:SF5">
    <property type="entry name" value="SUCCINATE-SEMIALDEHYDE DEHYDROGENASE, MITOCHONDRIAL"/>
    <property type="match status" value="1"/>
</dbReference>
<dbReference type="Gene3D" id="3.40.605.10">
    <property type="entry name" value="Aldehyde Dehydrogenase, Chain A, domain 1"/>
    <property type="match status" value="1"/>
</dbReference>
<dbReference type="InterPro" id="IPR016163">
    <property type="entry name" value="Ald_DH_C"/>
</dbReference>
<organism evidence="8 9">
    <name type="scientific">Eimeria necatrix</name>
    <dbReference type="NCBI Taxonomy" id="51315"/>
    <lineage>
        <taxon>Eukaryota</taxon>
        <taxon>Sar</taxon>
        <taxon>Alveolata</taxon>
        <taxon>Apicomplexa</taxon>
        <taxon>Conoidasida</taxon>
        <taxon>Coccidia</taxon>
        <taxon>Eucoccidiorida</taxon>
        <taxon>Eimeriorina</taxon>
        <taxon>Eimeriidae</taxon>
        <taxon>Eimeria</taxon>
    </lineage>
</organism>
<dbReference type="Gene3D" id="3.40.309.10">
    <property type="entry name" value="Aldehyde Dehydrogenase, Chain A, domain 2"/>
    <property type="match status" value="1"/>
</dbReference>
<dbReference type="PANTHER" id="PTHR43353">
    <property type="entry name" value="SUCCINATE-SEMIALDEHYDE DEHYDROGENASE, MITOCHONDRIAL"/>
    <property type="match status" value="1"/>
</dbReference>
<dbReference type="InterPro" id="IPR016162">
    <property type="entry name" value="Ald_DH_N"/>
</dbReference>
<sequence>MTLRHGFAALRQPLHSLSGKIDKIYQLNPRIPSSCSRRSGSSAFRFHQAEGGLLEGPPGGPSNLSCGGRCLSTSTASSALPEITPAIVGSLLVKDPNEPLPVAAETASSSRSSSTSSSTSTSSGSGSGSSERCGGPEPYVTVYEPSTGEAIARTPNLGSAWVSAAVAVAAAAQRDWARSSVLARSTLLLQWFKLVEERKEALAALITAEAGKPVPEGRQEAVYGASYVRWAAEAARQHNGLTIPAAAGSSKLQFTVKEPLGVCALITPFNFPLAMAARKAAAALAAGNACLLRPSEEAPLSALALAAAAREAGLPPGLLNVLPSCRAGAAAFAAAVAAAPQVRLLSFTGSTAVGRQLYRQCADTVKRLQLELGGNAPFVVFADADINEAVLGLLASKLRCSGQACISPNRVYVHRSVFAEFTRKATKLFKDQTVGDPKTHGVAVGPLINHAAVDRAEQLVKDALEKGAKLLLGGSRLEAPRGAAPSKARGAPGAPQGPGPKGPWAAGGSFFEVTVLDCREMAADARVLREELFGPIVCLYEFETEEEAAAKCNDSEAGLAAYFYTQSAGRAVRFAQLLQCGMVGVNTGTLSSCEVPFGGIKASGMGREGSALALDDYTSTKFVAIQTGL</sequence>
<evidence type="ECO:0000256" key="6">
    <source>
        <dbReference type="SAM" id="MobiDB-lite"/>
    </source>
</evidence>
<feature type="region of interest" description="Disordered" evidence="6">
    <location>
        <begin position="101"/>
        <end position="139"/>
    </location>
</feature>
<evidence type="ECO:0000256" key="3">
    <source>
        <dbReference type="ARBA" id="ARBA00023002"/>
    </source>
</evidence>
<dbReference type="InterPro" id="IPR015590">
    <property type="entry name" value="Aldehyde_DH_dom"/>
</dbReference>
<dbReference type="GO" id="GO:0009450">
    <property type="term" value="P:gamma-aminobutyric acid catabolic process"/>
    <property type="evidence" value="ECO:0007669"/>
    <property type="project" value="TreeGrafter"/>
</dbReference>
<reference evidence="8" key="2">
    <citation type="submission" date="2013-10" db="EMBL/GenBank/DDBJ databases">
        <authorList>
            <person name="Aslett M."/>
        </authorList>
    </citation>
    <scope>NUCLEOTIDE SEQUENCE [LARGE SCALE GENOMIC DNA]</scope>
    <source>
        <strain evidence="8">Houghton</strain>
    </source>
</reference>
<dbReference type="AlphaFoldDB" id="U6MZF6"/>
<feature type="region of interest" description="Disordered" evidence="6">
    <location>
        <begin position="479"/>
        <end position="502"/>
    </location>
</feature>
<dbReference type="SUPFAM" id="SSF53720">
    <property type="entry name" value="ALDH-like"/>
    <property type="match status" value="1"/>
</dbReference>
<comment type="similarity">
    <text evidence="2 5">Belongs to the aldehyde dehydrogenase family.</text>
</comment>
<dbReference type="OrthoDB" id="310895at2759"/>
<dbReference type="GeneID" id="25476933"/>
<dbReference type="GO" id="GO:0004777">
    <property type="term" value="F:succinate-semialdehyde dehydrogenase (NAD+) activity"/>
    <property type="evidence" value="ECO:0007669"/>
    <property type="project" value="TreeGrafter"/>
</dbReference>
<dbReference type="PROSITE" id="PS00687">
    <property type="entry name" value="ALDEHYDE_DEHYDR_GLU"/>
    <property type="match status" value="1"/>
</dbReference>
<accession>U6MZF6</accession>
<evidence type="ECO:0000256" key="1">
    <source>
        <dbReference type="ARBA" id="ARBA00005176"/>
    </source>
</evidence>
<dbReference type="InterPro" id="IPR016161">
    <property type="entry name" value="Ald_DH/histidinol_DH"/>
</dbReference>
<dbReference type="InterPro" id="IPR029510">
    <property type="entry name" value="Ald_DH_CS_GLU"/>
</dbReference>
<keyword evidence="3 5" id="KW-0560">Oxidoreductase</keyword>
<evidence type="ECO:0000259" key="7">
    <source>
        <dbReference type="Pfam" id="PF00171"/>
    </source>
</evidence>
<evidence type="ECO:0000256" key="2">
    <source>
        <dbReference type="ARBA" id="ARBA00009986"/>
    </source>
</evidence>
<dbReference type="EMBL" id="HG725707">
    <property type="protein sequence ID" value="CDJ69366.1"/>
    <property type="molecule type" value="Genomic_DNA"/>
</dbReference>
<feature type="active site" evidence="4">
    <location>
        <position position="371"/>
    </location>
</feature>
<dbReference type="FunFam" id="3.40.605.10:FF:000007">
    <property type="entry name" value="NAD/NADP-dependent betaine aldehyde dehydrogenase"/>
    <property type="match status" value="1"/>
</dbReference>
<dbReference type="FunFam" id="3.40.309.10:FF:000004">
    <property type="entry name" value="Succinate-semialdehyde dehydrogenase I"/>
    <property type="match status" value="1"/>
</dbReference>
<evidence type="ECO:0000256" key="5">
    <source>
        <dbReference type="RuleBase" id="RU003345"/>
    </source>
</evidence>
<feature type="compositionally biased region" description="Low complexity" evidence="6">
    <location>
        <begin position="108"/>
        <end position="130"/>
    </location>
</feature>
<keyword evidence="9" id="KW-1185">Reference proteome</keyword>
<dbReference type="InterPro" id="IPR050740">
    <property type="entry name" value="Aldehyde_DH_Superfamily"/>
</dbReference>
<dbReference type="Pfam" id="PF00171">
    <property type="entry name" value="Aldedh"/>
    <property type="match status" value="2"/>
</dbReference>
<evidence type="ECO:0000313" key="9">
    <source>
        <dbReference type="Proteomes" id="UP000030754"/>
    </source>
</evidence>
<protein>
    <submittedName>
        <fullName evidence="8">Succinate-semialdehyde dehydrogenase, putative</fullName>
    </submittedName>
</protein>
<name>U6MZF6_9EIME</name>
<reference evidence="8" key="1">
    <citation type="submission" date="2013-10" db="EMBL/GenBank/DDBJ databases">
        <title>Genomic analysis of the causative agents of coccidiosis in chickens.</title>
        <authorList>
            <person name="Reid A.J."/>
            <person name="Blake D."/>
            <person name="Billington K."/>
            <person name="Browne H."/>
            <person name="Dunn M."/>
            <person name="Hung S."/>
            <person name="Kawahara F."/>
            <person name="Miranda-Saavedra D."/>
            <person name="Mourier T."/>
            <person name="Nagra H."/>
            <person name="Otto T.D."/>
            <person name="Rawlings N."/>
            <person name="Sanchez A."/>
            <person name="Sanders M."/>
            <person name="Subramaniam C."/>
            <person name="Tay Y."/>
            <person name="Dear P."/>
            <person name="Doerig C."/>
            <person name="Gruber A."/>
            <person name="Parkinson J."/>
            <person name="Shirley M."/>
            <person name="Wan K.L."/>
            <person name="Berriman M."/>
            <person name="Tomley F."/>
            <person name="Pain A."/>
        </authorList>
    </citation>
    <scope>NUCLEOTIDE SEQUENCE [LARGE SCALE GENOMIC DNA]</scope>
    <source>
        <strain evidence="8">Houghton</strain>
    </source>
</reference>
<dbReference type="Proteomes" id="UP000030754">
    <property type="component" value="Unassembled WGS sequence"/>
</dbReference>
<feature type="domain" description="Aldehyde dehydrogenase" evidence="7">
    <location>
        <begin position="140"/>
        <end position="476"/>
    </location>
</feature>